<evidence type="ECO:0000313" key="2">
    <source>
        <dbReference type="EMBL" id="QDH17154.1"/>
    </source>
</evidence>
<dbReference type="SUPFAM" id="SSF47616">
    <property type="entry name" value="GST C-terminal domain-like"/>
    <property type="match status" value="1"/>
</dbReference>
<protein>
    <submittedName>
        <fullName evidence="2">Glutathione S-transferase family protein</fullName>
    </submittedName>
</protein>
<keyword evidence="2" id="KW-0808">Transferase</keyword>
<name>A0A4Y6UJC0_9PROT</name>
<dbReference type="GO" id="GO:0006749">
    <property type="term" value="P:glutathione metabolic process"/>
    <property type="evidence" value="ECO:0007669"/>
    <property type="project" value="TreeGrafter"/>
</dbReference>
<dbReference type="CDD" id="cd03194">
    <property type="entry name" value="GST_C_3"/>
    <property type="match status" value="1"/>
</dbReference>
<dbReference type="InterPro" id="IPR036249">
    <property type="entry name" value="Thioredoxin-like_sf"/>
</dbReference>
<dbReference type="OrthoDB" id="9799538at2"/>
<dbReference type="GO" id="GO:0006559">
    <property type="term" value="P:L-phenylalanine catabolic process"/>
    <property type="evidence" value="ECO:0007669"/>
    <property type="project" value="TreeGrafter"/>
</dbReference>
<dbReference type="KEGG" id="ssam:E3D00_05925"/>
<dbReference type="Pfam" id="PF13409">
    <property type="entry name" value="GST_N_2"/>
    <property type="match status" value="1"/>
</dbReference>
<dbReference type="SFLD" id="SFLDS00019">
    <property type="entry name" value="Glutathione_Transferase_(cytos"/>
    <property type="match status" value="1"/>
</dbReference>
<dbReference type="PANTHER" id="PTHR42673:SF4">
    <property type="entry name" value="MALEYLACETOACETATE ISOMERASE"/>
    <property type="match status" value="1"/>
</dbReference>
<dbReference type="GO" id="GO:0016034">
    <property type="term" value="F:maleylacetoacetate isomerase activity"/>
    <property type="evidence" value="ECO:0007669"/>
    <property type="project" value="TreeGrafter"/>
</dbReference>
<keyword evidence="3" id="KW-1185">Reference proteome</keyword>
<dbReference type="RefSeq" id="WP_141460825.1">
    <property type="nucleotide sequence ID" value="NZ_CP038141.1"/>
</dbReference>
<dbReference type="Pfam" id="PF13410">
    <property type="entry name" value="GST_C_2"/>
    <property type="match status" value="1"/>
</dbReference>
<dbReference type="InterPro" id="IPR004045">
    <property type="entry name" value="Glutathione_S-Trfase_N"/>
</dbReference>
<dbReference type="SUPFAM" id="SSF52833">
    <property type="entry name" value="Thioredoxin-like"/>
    <property type="match status" value="1"/>
</dbReference>
<evidence type="ECO:0000313" key="3">
    <source>
        <dbReference type="Proteomes" id="UP000316313"/>
    </source>
</evidence>
<dbReference type="PROSITE" id="PS50404">
    <property type="entry name" value="GST_NTER"/>
    <property type="match status" value="1"/>
</dbReference>
<dbReference type="PANTHER" id="PTHR42673">
    <property type="entry name" value="MALEYLACETOACETATE ISOMERASE"/>
    <property type="match status" value="1"/>
</dbReference>
<dbReference type="InterPro" id="IPR040079">
    <property type="entry name" value="Glutathione_S-Trfase"/>
</dbReference>
<accession>A0A4Y6UJC0</accession>
<dbReference type="EMBL" id="CP038141">
    <property type="protein sequence ID" value="QDH17154.1"/>
    <property type="molecule type" value="Genomic_DNA"/>
</dbReference>
<evidence type="ECO:0000259" key="1">
    <source>
        <dbReference type="PROSITE" id="PS50404"/>
    </source>
</evidence>
<feature type="domain" description="GST N-terminal" evidence="1">
    <location>
        <begin position="3"/>
        <end position="83"/>
    </location>
</feature>
<gene>
    <name evidence="2" type="ORF">E3D00_05925</name>
</gene>
<dbReference type="Gene3D" id="3.40.30.10">
    <property type="entry name" value="Glutaredoxin"/>
    <property type="match status" value="1"/>
</dbReference>
<proteinExistence type="predicted"/>
<dbReference type="AlphaFoldDB" id="A0A4Y6UJC0"/>
<dbReference type="CDD" id="cd03043">
    <property type="entry name" value="GST_N_1"/>
    <property type="match status" value="1"/>
</dbReference>
<dbReference type="Proteomes" id="UP000316313">
    <property type="component" value="Chromosome"/>
</dbReference>
<organism evidence="2 3">
    <name type="scientific">Swingsia samuiensis</name>
    <dbReference type="NCBI Taxonomy" id="1293412"/>
    <lineage>
        <taxon>Bacteria</taxon>
        <taxon>Pseudomonadati</taxon>
        <taxon>Pseudomonadota</taxon>
        <taxon>Alphaproteobacteria</taxon>
        <taxon>Acetobacterales</taxon>
        <taxon>Acetobacteraceae</taxon>
        <taxon>Swingsia</taxon>
    </lineage>
</organism>
<dbReference type="InterPro" id="IPR036282">
    <property type="entry name" value="Glutathione-S-Trfase_C_sf"/>
</dbReference>
<dbReference type="Gene3D" id="1.20.1050.10">
    <property type="match status" value="1"/>
</dbReference>
<reference evidence="2 3" key="1">
    <citation type="submission" date="2019-03" db="EMBL/GenBank/DDBJ databases">
        <title>The complete genome sequence of Swingsia samuiensis NBRC107927(T).</title>
        <authorList>
            <person name="Chua K.-O."/>
            <person name="Chan K.-G."/>
            <person name="See-Too W.-S."/>
        </authorList>
    </citation>
    <scope>NUCLEOTIDE SEQUENCE [LARGE SCALE GENOMIC DNA]</scope>
    <source>
        <strain evidence="2 3">AH83</strain>
    </source>
</reference>
<dbReference type="GO" id="GO:0004364">
    <property type="term" value="F:glutathione transferase activity"/>
    <property type="evidence" value="ECO:0007669"/>
    <property type="project" value="TreeGrafter"/>
</dbReference>
<sequence>MTGTLYLGSRRYSSWSLRGWLAIRLAGIDVVERVIPLKGQGRTTEIHALSPNKLVPYLQHEGADIWESLAICEYAAEYKPSLWPEERGARAHARSVSAQMHAGFRVVRQTCPMDLERKSKPLVDMAADLLADVELLKRTLENALMRTGEQTRYLFGSDLTIADCMYAPIAIRVMNYQLPVGAIVMAWCETMLDHPLMREWANLAYQEPDEWRLFYS</sequence>